<dbReference type="Gene3D" id="3.30.530.20">
    <property type="match status" value="1"/>
</dbReference>
<evidence type="ECO:0000313" key="3">
    <source>
        <dbReference type="EMBL" id="KUG18972.1"/>
    </source>
</evidence>
<dbReference type="Pfam" id="PF08327">
    <property type="entry name" value="AHSA1"/>
    <property type="match status" value="1"/>
</dbReference>
<dbReference type="SUPFAM" id="SSF55961">
    <property type="entry name" value="Bet v1-like"/>
    <property type="match status" value="1"/>
</dbReference>
<dbReference type="EC" id="2.5.1.18" evidence="3"/>
<dbReference type="InterPro" id="IPR023393">
    <property type="entry name" value="START-like_dom_sf"/>
</dbReference>
<dbReference type="GO" id="GO:0004364">
    <property type="term" value="F:glutathione transferase activity"/>
    <property type="evidence" value="ECO:0007669"/>
    <property type="project" value="UniProtKB-EC"/>
</dbReference>
<keyword evidence="3" id="KW-0812">Transmembrane</keyword>
<comment type="similarity">
    <text evidence="1">Belongs to the AHA1 family.</text>
</comment>
<reference evidence="3" key="1">
    <citation type="journal article" date="2015" name="Proc. Natl. Acad. Sci. U.S.A.">
        <title>Networks of energetic and metabolic interactions define dynamics in microbial communities.</title>
        <authorList>
            <person name="Embree M."/>
            <person name="Liu J.K."/>
            <person name="Al-Bassam M.M."/>
            <person name="Zengler K."/>
        </authorList>
    </citation>
    <scope>NUCLEOTIDE SEQUENCE</scope>
</reference>
<dbReference type="AlphaFoldDB" id="A0A0W8FDL8"/>
<accession>A0A0W8FDL8</accession>
<gene>
    <name evidence="3" type="ORF">ASZ90_011322</name>
</gene>
<comment type="caution">
    <text evidence="3">The sequence shown here is derived from an EMBL/GenBank/DDBJ whole genome shotgun (WGS) entry which is preliminary data.</text>
</comment>
<dbReference type="CDD" id="cd07826">
    <property type="entry name" value="SRPBCC_CalC_Aha1-like_9"/>
    <property type="match status" value="1"/>
</dbReference>
<keyword evidence="3" id="KW-0472">Membrane</keyword>
<keyword evidence="3" id="KW-0808">Transferase</keyword>
<protein>
    <submittedName>
        <fullName evidence="3">Putative glutathione s-transferase-related transmembrane</fullName>
        <ecNumber evidence="3">2.5.1.18</ecNumber>
    </submittedName>
</protein>
<feature type="domain" description="Activator of Hsp90 ATPase homologue 1/2-like C-terminal" evidence="2">
    <location>
        <begin position="29"/>
        <end position="160"/>
    </location>
</feature>
<sequence>MEPRRKKMAETELIVGPGKREVTIRRTFDAPRDLVWQACTDPELIPRWWGPEDLTTTVDEMDVRSGGSWRIVQRDAGGNEYVFFGAYREIAPPKRIAETFEFESMPGHGLLETDTFEDLGGRTMLTTHLVFRNAEDRERMLQAGMKEEMAGTMDRLAALLANLIVRRRPIPVR</sequence>
<evidence type="ECO:0000259" key="2">
    <source>
        <dbReference type="Pfam" id="PF08327"/>
    </source>
</evidence>
<organism evidence="3">
    <name type="scientific">hydrocarbon metagenome</name>
    <dbReference type="NCBI Taxonomy" id="938273"/>
    <lineage>
        <taxon>unclassified sequences</taxon>
        <taxon>metagenomes</taxon>
        <taxon>ecological metagenomes</taxon>
    </lineage>
</organism>
<proteinExistence type="inferred from homology"/>
<name>A0A0W8FDL8_9ZZZZ</name>
<dbReference type="InterPro" id="IPR013538">
    <property type="entry name" value="ASHA1/2-like_C"/>
</dbReference>
<evidence type="ECO:0000256" key="1">
    <source>
        <dbReference type="ARBA" id="ARBA00006817"/>
    </source>
</evidence>
<dbReference type="EMBL" id="LNQE01001341">
    <property type="protein sequence ID" value="KUG18972.1"/>
    <property type="molecule type" value="Genomic_DNA"/>
</dbReference>